<dbReference type="SUPFAM" id="SSF54909">
    <property type="entry name" value="Dimeric alpha+beta barrel"/>
    <property type="match status" value="1"/>
</dbReference>
<accession>A9MN13</accession>
<dbReference type="InterPro" id="IPR014910">
    <property type="entry name" value="YdhR"/>
</dbReference>
<evidence type="ECO:0008006" key="3">
    <source>
        <dbReference type="Google" id="ProtNLM"/>
    </source>
</evidence>
<protein>
    <recommendedName>
        <fullName evidence="3">Monooxygenase</fullName>
    </recommendedName>
</protein>
<gene>
    <name evidence="1" type="ordered locus">SARI_04154</name>
</gene>
<dbReference type="EMBL" id="CP000880">
    <property type="protein sequence ID" value="ABX23943.1"/>
    <property type="molecule type" value="Genomic_DNA"/>
</dbReference>
<dbReference type="PANTHER" id="PTHR39169:SF1">
    <property type="entry name" value="MONOOXYGENASE YDHR-RELATED"/>
    <property type="match status" value="1"/>
</dbReference>
<dbReference type="Gene3D" id="3.30.70.100">
    <property type="match status" value="1"/>
</dbReference>
<dbReference type="Pfam" id="PF08803">
    <property type="entry name" value="ydhR"/>
    <property type="match status" value="1"/>
</dbReference>
<dbReference type="PANTHER" id="PTHR39169">
    <property type="match status" value="1"/>
</dbReference>
<dbReference type="AlphaFoldDB" id="A9MN13"/>
<name>A9MN13_SALAR</name>
<sequence>MVVLQHDGNVTQGEDMSKTLLQIHFNFSGPFGEEMAQQLVGLAESINEEPGFIWKIWTESEKNQQAGGIYLFESEETAQAYIKKHSARLKNLGVDEVTFKLFGVNDALTKINHGNLCR</sequence>
<reference evidence="1 2" key="1">
    <citation type="submission" date="2007-11" db="EMBL/GenBank/DDBJ databases">
        <authorList>
            <consortium name="The Salmonella enterica serovar Arizonae Genome Sequencing Project"/>
            <person name="McClelland M."/>
            <person name="Sanderson E.K."/>
            <person name="Porwollik S."/>
            <person name="Spieth J."/>
            <person name="Clifton W.S."/>
            <person name="Fulton R."/>
            <person name="Chunyan W."/>
            <person name="Wollam A."/>
            <person name="Shah N."/>
            <person name="Pepin K."/>
            <person name="Bhonagiri V."/>
            <person name="Nash W."/>
            <person name="Johnson M."/>
            <person name="Thiruvilangam P."/>
            <person name="Wilson R."/>
        </authorList>
    </citation>
    <scope>NUCLEOTIDE SEQUENCE [LARGE SCALE GENOMIC DNA]</scope>
    <source>
        <strain evidence="2">ATCC BAA-731 / CDC346-86 / RSK2980</strain>
    </source>
</reference>
<proteinExistence type="predicted"/>
<dbReference type="STRING" id="41514.SARI_04154"/>
<dbReference type="NCBIfam" id="NF008333">
    <property type="entry name" value="PRK11118.1"/>
    <property type="match status" value="1"/>
</dbReference>
<dbReference type="KEGG" id="ses:SARI_04154"/>
<dbReference type="HOGENOM" id="CLU_179942_0_0_6"/>
<dbReference type="InterPro" id="IPR011008">
    <property type="entry name" value="Dimeric_a/b-barrel"/>
</dbReference>
<dbReference type="Proteomes" id="UP000002084">
    <property type="component" value="Chromosome"/>
</dbReference>
<organism evidence="1 2">
    <name type="scientific">Salmonella arizonae (strain ATCC BAA-731 / CDC346-86 / RSK2980)</name>
    <dbReference type="NCBI Taxonomy" id="41514"/>
    <lineage>
        <taxon>Bacteria</taxon>
        <taxon>Pseudomonadati</taxon>
        <taxon>Pseudomonadota</taxon>
        <taxon>Gammaproteobacteria</taxon>
        <taxon>Enterobacterales</taxon>
        <taxon>Enterobacteriaceae</taxon>
        <taxon>Salmonella</taxon>
    </lineage>
</organism>
<evidence type="ECO:0000313" key="1">
    <source>
        <dbReference type="EMBL" id="ABX23943.1"/>
    </source>
</evidence>
<evidence type="ECO:0000313" key="2">
    <source>
        <dbReference type="Proteomes" id="UP000002084"/>
    </source>
</evidence>
<keyword evidence="2" id="KW-1185">Reference proteome</keyword>